<sequence length="407" mass="46238">MLTLIKNELIKILKRPKTWIVFALFLAFIGITAYGTWSGDKNMREWISPEYQIKQAEEQLVYVRNDIKRAEADGDENWINGSKQIEQSLLKQIDDNKKIIENGIEEDAWKKQLDDKIKNLEIIIKEYEDTGINEWNKVYYAQDKQTLEDYKYLKANNIAPIENWEYNEYSFYNNLSQFFGLGLLIAGIAVFMSDIVSGECTPATLKFLLIQPVKRGKILFSKFIAAVITVLSLILIPQLAGMAIVNVTSNIEASDYPIRIEQQYEKKFDQSSQQMMMEQVPDTSTMVTNKEFALKSIGYQTLFILTACSVVFMISTLFKSSMISMAVSVILTIFLTIGGQAITTISSYSHLLFTTYADSVSLLNSNLALAYNNPNLTTTTAIACMLITTIVAYIIAHFNFTKKDILI</sequence>
<keyword evidence="1" id="KW-0812">Transmembrane</keyword>
<protein>
    <submittedName>
        <fullName evidence="2">ABC transporter permease</fullName>
    </submittedName>
</protein>
<proteinExistence type="predicted"/>
<keyword evidence="1" id="KW-1133">Transmembrane helix</keyword>
<feature type="transmembrane region" description="Helical" evidence="1">
    <location>
        <begin position="218"/>
        <end position="240"/>
    </location>
</feature>
<evidence type="ECO:0000313" key="2">
    <source>
        <dbReference type="EMBL" id="TGY39731.1"/>
    </source>
</evidence>
<dbReference type="PANTHER" id="PTHR37305:SF1">
    <property type="entry name" value="MEMBRANE PROTEIN"/>
    <property type="match status" value="1"/>
</dbReference>
<gene>
    <name evidence="2" type="ORF">E5347_16495</name>
</gene>
<dbReference type="AlphaFoldDB" id="A0A4S2DFM6"/>
<dbReference type="GO" id="GO:0005886">
    <property type="term" value="C:plasma membrane"/>
    <property type="evidence" value="ECO:0007669"/>
    <property type="project" value="UniProtKB-SubCell"/>
</dbReference>
<dbReference type="Pfam" id="PF12679">
    <property type="entry name" value="ABC2_membrane_2"/>
    <property type="match status" value="1"/>
</dbReference>
<evidence type="ECO:0000313" key="3">
    <source>
        <dbReference type="Proteomes" id="UP000306888"/>
    </source>
</evidence>
<dbReference type="RefSeq" id="WP_136008319.1">
    <property type="nucleotide sequence ID" value="NZ_SRYR01000021.1"/>
</dbReference>
<keyword evidence="3" id="KW-1185">Reference proteome</keyword>
<feature type="transmembrane region" description="Helical" evidence="1">
    <location>
        <begin position="330"/>
        <end position="356"/>
    </location>
</feature>
<accession>A0A4S2DFM6</accession>
<feature type="transmembrane region" description="Helical" evidence="1">
    <location>
        <begin position="376"/>
        <end position="396"/>
    </location>
</feature>
<dbReference type="EMBL" id="SRYR01000021">
    <property type="protein sequence ID" value="TGY39731.1"/>
    <property type="molecule type" value="Genomic_DNA"/>
</dbReference>
<keyword evidence="1" id="KW-0472">Membrane</keyword>
<feature type="transmembrane region" description="Helical" evidence="1">
    <location>
        <begin position="297"/>
        <end position="318"/>
    </location>
</feature>
<organism evidence="2 3">
    <name type="scientific">Clostridium sartagoforme</name>
    <dbReference type="NCBI Taxonomy" id="84031"/>
    <lineage>
        <taxon>Bacteria</taxon>
        <taxon>Bacillati</taxon>
        <taxon>Bacillota</taxon>
        <taxon>Clostridia</taxon>
        <taxon>Eubacteriales</taxon>
        <taxon>Clostridiaceae</taxon>
        <taxon>Clostridium</taxon>
    </lineage>
</organism>
<dbReference type="Proteomes" id="UP000306888">
    <property type="component" value="Unassembled WGS sequence"/>
</dbReference>
<feature type="transmembrane region" description="Helical" evidence="1">
    <location>
        <begin position="20"/>
        <end position="37"/>
    </location>
</feature>
<dbReference type="GO" id="GO:0140359">
    <property type="term" value="F:ABC-type transporter activity"/>
    <property type="evidence" value="ECO:0007669"/>
    <property type="project" value="InterPro"/>
</dbReference>
<feature type="transmembrane region" description="Helical" evidence="1">
    <location>
        <begin position="178"/>
        <end position="197"/>
    </location>
</feature>
<evidence type="ECO:0000256" key="1">
    <source>
        <dbReference type="SAM" id="Phobius"/>
    </source>
</evidence>
<dbReference type="OrthoDB" id="2024038at2"/>
<comment type="caution">
    <text evidence="2">The sequence shown here is derived from an EMBL/GenBank/DDBJ whole genome shotgun (WGS) entry which is preliminary data.</text>
</comment>
<name>A0A4S2DFM6_9CLOT</name>
<reference evidence="2 3" key="1">
    <citation type="submission" date="2019-04" db="EMBL/GenBank/DDBJ databases">
        <title>Microbes associate with the intestines of laboratory mice.</title>
        <authorList>
            <person name="Navarre W."/>
            <person name="Wong E."/>
            <person name="Huang K."/>
            <person name="Tropini C."/>
            <person name="Ng K."/>
            <person name="Yu B."/>
        </authorList>
    </citation>
    <scope>NUCLEOTIDE SEQUENCE [LARGE SCALE GENOMIC DNA]</scope>
    <source>
        <strain evidence="2 3">NM50_B9-20</strain>
    </source>
</reference>
<dbReference type="PANTHER" id="PTHR37305">
    <property type="entry name" value="INTEGRAL MEMBRANE PROTEIN-RELATED"/>
    <property type="match status" value="1"/>
</dbReference>